<feature type="binding site" evidence="8">
    <location>
        <position position="217"/>
    </location>
    <ligand>
        <name>Zn(2+)</name>
        <dbReference type="ChEBI" id="CHEBI:29105"/>
        <label>2</label>
    </ligand>
</feature>
<dbReference type="SUPFAM" id="SSF101821">
    <property type="entry name" value="Aminopeptidase/glucanase lid domain"/>
    <property type="match status" value="1"/>
</dbReference>
<dbReference type="InterPro" id="IPR051464">
    <property type="entry name" value="Peptidase_M42_aminopept"/>
</dbReference>
<comment type="similarity">
    <text evidence="1 6">Belongs to the peptidase M42 family.</text>
</comment>
<dbReference type="Gene3D" id="3.40.630.10">
    <property type="entry name" value="Zn peptidases"/>
    <property type="match status" value="1"/>
</dbReference>
<comment type="cofactor">
    <cofactor evidence="8">
        <name>a divalent metal cation</name>
        <dbReference type="ChEBI" id="CHEBI:60240"/>
    </cofactor>
    <text evidence="8">Binds 2 divalent metal cations per subunit.</text>
</comment>
<dbReference type="GO" id="GO:0006508">
    <property type="term" value="P:proteolysis"/>
    <property type="evidence" value="ECO:0007669"/>
    <property type="project" value="UniProtKB-KW"/>
</dbReference>
<dbReference type="InterPro" id="IPR023367">
    <property type="entry name" value="Peptidase_M42_dom2"/>
</dbReference>
<dbReference type="AlphaFoldDB" id="A0A4V2UPK0"/>
<dbReference type="PANTHER" id="PTHR32481">
    <property type="entry name" value="AMINOPEPTIDASE"/>
    <property type="match status" value="1"/>
</dbReference>
<evidence type="ECO:0000313" key="11">
    <source>
        <dbReference type="Proteomes" id="UP000294613"/>
    </source>
</evidence>
<sequence>MRTKEENICLIQALSNANGVSGFEDEVAELGRKETEAYCNVTIDSLRNTYMSLKNNRKQPCKVWIDAHSDEVGYIVQAIKPNGTMNFLTIGGSDISSLPSNKVRVQTAKGEYIPGIITSKPPHFVSAAEKNQGQILSDLAIDVGAVSAQDLKENFQIRMAAPVVPDVTCTYDETHDLFMGKAFDCRIGCAALIETLNQLSTEMLDVEVEATLTVQEEVGERGSMAAVDNIDADVCIVFEGCPADDTFSPDYLIQVALRKGPMLRHFDCSMITNPRFQRFALDLGEELGIPVQESVRSGGGTNGKYIHASRHGVPTIVIGIPVRYIHSHHGICTLEDYENAVKLAVEIVKRLNEETIRSF</sequence>
<feature type="binding site" evidence="8">
    <location>
        <position position="68"/>
    </location>
    <ligand>
        <name>Zn(2+)</name>
        <dbReference type="ChEBI" id="CHEBI:29105"/>
        <label>1</label>
    </ligand>
</feature>
<feature type="binding site" evidence="8">
    <location>
        <position position="239"/>
    </location>
    <ligand>
        <name>Zn(2+)</name>
        <dbReference type="ChEBI" id="CHEBI:29105"/>
        <label>1</label>
    </ligand>
</feature>
<feature type="active site" description="Proton acceptor" evidence="7">
    <location>
        <position position="216"/>
    </location>
</feature>
<reference evidence="10 11" key="2">
    <citation type="submission" date="2019-03" db="EMBL/GenBank/DDBJ databases">
        <title>Genomic Encyclopedia of Type Strains, Phase IV (KMG-IV): sequencing the most valuable type-strain genomes for metagenomic binning, comparative biology and taxonomic classification.</title>
        <authorList>
            <person name="Goeker M."/>
        </authorList>
    </citation>
    <scope>NUCLEOTIDE SEQUENCE [LARGE SCALE GENOMIC DNA]</scope>
    <source>
        <strain evidence="10 11">DSM 103426</strain>
    </source>
</reference>
<evidence type="ECO:0000256" key="6">
    <source>
        <dbReference type="PIRNR" id="PIRNR001123"/>
    </source>
</evidence>
<evidence type="ECO:0000256" key="2">
    <source>
        <dbReference type="ARBA" id="ARBA00022438"/>
    </source>
</evidence>
<dbReference type="PIRSF" id="PIRSF001123">
    <property type="entry name" value="PepA_GA"/>
    <property type="match status" value="1"/>
</dbReference>
<feature type="binding site" evidence="8">
    <location>
        <position position="184"/>
    </location>
    <ligand>
        <name>Zn(2+)</name>
        <dbReference type="ChEBI" id="CHEBI:29105"/>
        <label>1</label>
    </ligand>
</feature>
<evidence type="ECO:0000256" key="1">
    <source>
        <dbReference type="ARBA" id="ARBA00006272"/>
    </source>
</evidence>
<keyword evidence="12" id="KW-1185">Reference proteome</keyword>
<evidence type="ECO:0000256" key="7">
    <source>
        <dbReference type="PIRSR" id="PIRSR001123-1"/>
    </source>
</evidence>
<gene>
    <name evidence="10" type="ORF">EDD74_12060</name>
    <name evidence="9" type="ORF">FAEUMB_21900</name>
</gene>
<name>A0A4V2UPK0_9FIRM</name>
<organism evidence="10 11">
    <name type="scientific">Faecalimonas umbilicata</name>
    <dbReference type="NCBI Taxonomy" id="1912855"/>
    <lineage>
        <taxon>Bacteria</taxon>
        <taxon>Bacillati</taxon>
        <taxon>Bacillota</taxon>
        <taxon>Clostridia</taxon>
        <taxon>Lachnospirales</taxon>
        <taxon>Lachnospiraceae</taxon>
        <taxon>Faecalimonas</taxon>
    </lineage>
</organism>
<comment type="caution">
    <text evidence="10">The sequence shown here is derived from an EMBL/GenBank/DDBJ whole genome shotgun (WGS) entry which is preliminary data.</text>
</comment>
<keyword evidence="5" id="KW-0378">Hydrolase</keyword>
<dbReference type="EMBL" id="SLZV01000020">
    <property type="protein sequence ID" value="TCS66095.1"/>
    <property type="molecule type" value="Genomic_DNA"/>
</dbReference>
<evidence type="ECO:0000256" key="3">
    <source>
        <dbReference type="ARBA" id="ARBA00022670"/>
    </source>
</evidence>
<evidence type="ECO:0000313" key="12">
    <source>
        <dbReference type="Proteomes" id="UP000702954"/>
    </source>
</evidence>
<dbReference type="InterPro" id="IPR008007">
    <property type="entry name" value="Peptidase_M42"/>
</dbReference>
<dbReference type="SUPFAM" id="SSF53187">
    <property type="entry name" value="Zn-dependent exopeptidases"/>
    <property type="match status" value="1"/>
</dbReference>
<reference evidence="9 12" key="1">
    <citation type="journal article" date="2018" name="Int. J. Syst. Evol. Microbiol.">
        <title>Draft Genome Sequence of Faecalimonas umbilicata JCM 30896T, an Acetate-Producing Bacterium Isolated from Human Feces.</title>
        <authorList>
            <person name="Sakamoto M."/>
            <person name="Ikeyama N."/>
            <person name="Yuki M."/>
            <person name="Ohkuma M."/>
        </authorList>
    </citation>
    <scope>NUCLEOTIDE SEQUENCE [LARGE SCALE GENOMIC DNA]</scope>
    <source>
        <strain evidence="9 12">EGH7</strain>
    </source>
</reference>
<dbReference type="EMBL" id="BHEO01000008">
    <property type="protein sequence ID" value="GBU05649.1"/>
    <property type="molecule type" value="Genomic_DNA"/>
</dbReference>
<dbReference type="PANTHER" id="PTHR32481:SF0">
    <property type="entry name" value="AMINOPEPTIDASE YPDE-RELATED"/>
    <property type="match status" value="1"/>
</dbReference>
<evidence type="ECO:0000313" key="9">
    <source>
        <dbReference type="EMBL" id="GBU05649.1"/>
    </source>
</evidence>
<keyword evidence="4 8" id="KW-0479">Metal-binding</keyword>
<evidence type="ECO:0000256" key="8">
    <source>
        <dbReference type="PIRSR" id="PIRSR001123-2"/>
    </source>
</evidence>
<dbReference type="Proteomes" id="UP000294613">
    <property type="component" value="Unassembled WGS sequence"/>
</dbReference>
<dbReference type="GO" id="GO:0004177">
    <property type="term" value="F:aminopeptidase activity"/>
    <property type="evidence" value="ECO:0007669"/>
    <property type="project" value="UniProtKB-UniRule"/>
</dbReference>
<feature type="binding site" evidence="8">
    <location>
        <position position="326"/>
    </location>
    <ligand>
        <name>Zn(2+)</name>
        <dbReference type="ChEBI" id="CHEBI:29105"/>
        <label>2</label>
    </ligand>
</feature>
<evidence type="ECO:0000256" key="4">
    <source>
        <dbReference type="ARBA" id="ARBA00022723"/>
    </source>
</evidence>
<evidence type="ECO:0000256" key="5">
    <source>
        <dbReference type="ARBA" id="ARBA00022801"/>
    </source>
</evidence>
<evidence type="ECO:0000313" key="10">
    <source>
        <dbReference type="EMBL" id="TCS66095.1"/>
    </source>
</evidence>
<proteinExistence type="inferred from homology"/>
<dbReference type="GO" id="GO:0046872">
    <property type="term" value="F:metal ion binding"/>
    <property type="evidence" value="ECO:0007669"/>
    <property type="project" value="UniProtKB-UniRule"/>
</dbReference>
<keyword evidence="3" id="KW-0645">Protease</keyword>
<dbReference type="Gene3D" id="2.40.30.40">
    <property type="entry name" value="Peptidase M42, domain 2"/>
    <property type="match status" value="1"/>
</dbReference>
<feature type="binding site" evidence="8">
    <location>
        <position position="184"/>
    </location>
    <ligand>
        <name>Zn(2+)</name>
        <dbReference type="ChEBI" id="CHEBI:29105"/>
        <label>2</label>
    </ligand>
</feature>
<protein>
    <submittedName>
        <fullName evidence="9">Peptidase M42</fullName>
    </submittedName>
    <submittedName>
        <fullName evidence="10">Putative aminopeptidase FrvX</fullName>
    </submittedName>
</protein>
<dbReference type="Proteomes" id="UP000702954">
    <property type="component" value="Unassembled WGS sequence"/>
</dbReference>
<dbReference type="RefSeq" id="WP_116441922.1">
    <property type="nucleotide sequence ID" value="NZ_BHEO01000008.1"/>
</dbReference>
<accession>A0A4V2UPK0</accession>
<keyword evidence="2 10" id="KW-0031">Aminopeptidase</keyword>
<dbReference type="Pfam" id="PF05343">
    <property type="entry name" value="Peptidase_M42"/>
    <property type="match status" value="1"/>
</dbReference>